<dbReference type="Pfam" id="PF12950">
    <property type="entry name" value="TaqI_C"/>
    <property type="match status" value="1"/>
</dbReference>
<reference evidence="11" key="2">
    <citation type="journal article" date="2021" name="PeerJ">
        <title>Extensive microbial diversity within the chicken gut microbiome revealed by metagenomics and culture.</title>
        <authorList>
            <person name="Gilroy R."/>
            <person name="Ravi A."/>
            <person name="Getino M."/>
            <person name="Pursley I."/>
            <person name="Horton D.L."/>
            <person name="Alikhan N.F."/>
            <person name="Baker D."/>
            <person name="Gharbi K."/>
            <person name="Hall N."/>
            <person name="Watson M."/>
            <person name="Adriaenssens E.M."/>
            <person name="Foster-Nyarko E."/>
            <person name="Jarju S."/>
            <person name="Secka A."/>
            <person name="Antonio M."/>
            <person name="Oren A."/>
            <person name="Chaudhuri R.R."/>
            <person name="La Ragione R."/>
            <person name="Hildebrand F."/>
            <person name="Pallen M.J."/>
        </authorList>
    </citation>
    <scope>NUCLEOTIDE SEQUENCE</scope>
    <source>
        <strain evidence="11">CHK184-25365</strain>
    </source>
</reference>
<dbReference type="PANTHER" id="PTHR33841:SF1">
    <property type="entry name" value="DNA METHYLTRANSFERASE A"/>
    <property type="match status" value="1"/>
</dbReference>
<evidence type="ECO:0000256" key="4">
    <source>
        <dbReference type="ARBA" id="ARBA00022691"/>
    </source>
</evidence>
<sequence>MQRPFDRSLFLSFCKSSLSQFVPKEELLPVSGLEVEQCRVLGSLFAEQDAEVYHLTLTSAPGRGCLQALAQCLSLRGKQTALAVLETVGEATWLLALVRQATPRHCPPVLEELLPVRCTALLCGTPRPNDPLTPRLLRRICGCETAAQLRRAQEEDGLPRKMLFERCRTALEQISMVVEDSTLLPSERSALPSLLVFQLTMLVLLEQRGVLGKDYPLQRWCSNGVLQGKNLFTTLLAPLLDGLCQGGDLPSLGLYGLPRLGELFGPWQGNAWRQENLVLPNRLFYDGKGNGFLEQLAGLPFDWNPPQPDARLWAVNADDLGSVLERLLSLREMDGQGLYFTPAPVVNYLCRTALAAYLEKHTALSSQDCHDFCFFGRELAERQAFFGKSVPLMERVEEQHQEIDRALAQVTAADPCVGGGAFCVTLLEAITQLRRLVCTGEKIPSLYRHTAVHSICGVDIDLLAVRFTRGRLLLAVYLAGEEPLPEFLPVLWGNSLADRLEPEIPVYDPNRKPGKSHRMKNAPLQTTLTPPQEEDYYALLARLQRQYEKAQGSQKYRLLWEMQRTQQAIACALWLSGKEQYREMAREGAAPCISWPLLFYPVYQARGGFDLVVANPPYVGEKGHRQLFARLAYTDLGKRFAVGKMDLFYYFFHLVLDITNSKGVIAMITTNYFVTATAGKKLRQDLKERGRIRLLMDFHQSKVFEDAQGQHNLITVLDRPGDGAPDRALVMDLSQSGEPGSPLSVLRGAVTQGREIPLSQLYEGEHLYIQLRQTPPLLEQMQDGATLLGQLCHVNLGCHIVLAKVTARHCASFSGDFRPGDGVYVLQGKDLDRLSELTPREQRRLVPYYKNSNVLRWQITPTNKKLIYLRWEDDIADYPNFEAHLKRFLPIRKAQQKRYAEPGWPWYAIHRPREMFLFEPGEKLVTPYRSRVNRFAYTTQQVYGGGDLFFLLPKRGEYPDLSLKYLVAVLNSKLMYFWLWHQGKRKGELLELYAQPLCEIPIRFPDASEIRRSEELVDEILRAISQGKPVTPWEELLEQLVHTAYGLTQEQSQQVLAFYRQQAPSSTEEEKQGGEERNELLGESEDFH</sequence>
<evidence type="ECO:0000256" key="1">
    <source>
        <dbReference type="ARBA" id="ARBA00011900"/>
    </source>
</evidence>
<comment type="catalytic activity">
    <reaction evidence="7">
        <text>a 2'-deoxyadenosine in DNA + S-adenosyl-L-methionine = an N(6)-methyl-2'-deoxyadenosine in DNA + S-adenosyl-L-homocysteine + H(+)</text>
        <dbReference type="Rhea" id="RHEA:15197"/>
        <dbReference type="Rhea" id="RHEA-COMP:12418"/>
        <dbReference type="Rhea" id="RHEA-COMP:12419"/>
        <dbReference type="ChEBI" id="CHEBI:15378"/>
        <dbReference type="ChEBI" id="CHEBI:57856"/>
        <dbReference type="ChEBI" id="CHEBI:59789"/>
        <dbReference type="ChEBI" id="CHEBI:90615"/>
        <dbReference type="ChEBI" id="CHEBI:90616"/>
        <dbReference type="EC" id="2.1.1.72"/>
    </reaction>
</comment>
<evidence type="ECO:0000259" key="10">
    <source>
        <dbReference type="Pfam" id="PF12950"/>
    </source>
</evidence>
<evidence type="ECO:0000256" key="3">
    <source>
        <dbReference type="ARBA" id="ARBA00022679"/>
    </source>
</evidence>
<evidence type="ECO:0000256" key="7">
    <source>
        <dbReference type="ARBA" id="ARBA00047942"/>
    </source>
</evidence>
<dbReference type="PROSITE" id="PS00092">
    <property type="entry name" value="N6_MTASE"/>
    <property type="match status" value="1"/>
</dbReference>
<evidence type="ECO:0000313" key="12">
    <source>
        <dbReference type="Proteomes" id="UP000886749"/>
    </source>
</evidence>
<keyword evidence="6" id="KW-0238">DNA-binding</keyword>
<dbReference type="PANTHER" id="PTHR33841">
    <property type="entry name" value="DNA METHYLTRANSFERASE YEEA-RELATED"/>
    <property type="match status" value="1"/>
</dbReference>
<evidence type="ECO:0000256" key="6">
    <source>
        <dbReference type="ARBA" id="ARBA00023125"/>
    </source>
</evidence>
<feature type="compositionally biased region" description="Basic and acidic residues" evidence="8">
    <location>
        <begin position="1068"/>
        <end position="1088"/>
    </location>
</feature>
<dbReference type="SUPFAM" id="SSF53335">
    <property type="entry name" value="S-adenosyl-L-methionine-dependent methyltransferases"/>
    <property type="match status" value="1"/>
</dbReference>
<reference evidence="11" key="1">
    <citation type="submission" date="2020-10" db="EMBL/GenBank/DDBJ databases">
        <authorList>
            <person name="Gilroy R."/>
        </authorList>
    </citation>
    <scope>NUCLEOTIDE SEQUENCE</scope>
    <source>
        <strain evidence="11">CHK184-25365</strain>
    </source>
</reference>
<keyword evidence="2 11" id="KW-0489">Methyltransferase</keyword>
<organism evidence="11 12">
    <name type="scientific">Candidatus Egerieicola pullicola</name>
    <dbReference type="NCBI Taxonomy" id="2840775"/>
    <lineage>
        <taxon>Bacteria</taxon>
        <taxon>Bacillati</taxon>
        <taxon>Bacillota</taxon>
        <taxon>Clostridia</taxon>
        <taxon>Eubacteriales</taxon>
        <taxon>Oscillospiraceae</taxon>
        <taxon>Oscillospiraceae incertae sedis</taxon>
        <taxon>Candidatus Egerieicola</taxon>
    </lineage>
</organism>
<dbReference type="PRINTS" id="PR00507">
    <property type="entry name" value="N12N6MTFRASE"/>
</dbReference>
<dbReference type="EC" id="2.1.1.72" evidence="1"/>
<dbReference type="EMBL" id="DVGY01000109">
    <property type="protein sequence ID" value="HIR41158.1"/>
    <property type="molecule type" value="Genomic_DNA"/>
</dbReference>
<dbReference type="AlphaFoldDB" id="A0A9D1AIW4"/>
<dbReference type="Proteomes" id="UP000886749">
    <property type="component" value="Unassembled WGS sequence"/>
</dbReference>
<name>A0A9D1AIW4_9FIRM</name>
<keyword evidence="3" id="KW-0808">Transferase</keyword>
<feature type="domain" description="Type II methyltransferase M.TaqI-like" evidence="9">
    <location>
        <begin position="454"/>
        <end position="704"/>
    </location>
</feature>
<evidence type="ECO:0000256" key="2">
    <source>
        <dbReference type="ARBA" id="ARBA00022603"/>
    </source>
</evidence>
<dbReference type="InterPro" id="IPR029063">
    <property type="entry name" value="SAM-dependent_MTases_sf"/>
</dbReference>
<dbReference type="GO" id="GO:0009307">
    <property type="term" value="P:DNA restriction-modification system"/>
    <property type="evidence" value="ECO:0007669"/>
    <property type="project" value="UniProtKB-KW"/>
</dbReference>
<dbReference type="InterPro" id="IPR025931">
    <property type="entry name" value="TaqI_C"/>
</dbReference>
<evidence type="ECO:0000313" key="11">
    <source>
        <dbReference type="EMBL" id="HIR41158.1"/>
    </source>
</evidence>
<dbReference type="InterPro" id="IPR050953">
    <property type="entry name" value="N4_N6_ade-DNA_methylase"/>
</dbReference>
<dbReference type="InterPro" id="IPR011639">
    <property type="entry name" value="MethylTrfase_TaqI-like_dom"/>
</dbReference>
<dbReference type="GO" id="GO:0009007">
    <property type="term" value="F:site-specific DNA-methyltransferase (adenine-specific) activity"/>
    <property type="evidence" value="ECO:0007669"/>
    <property type="project" value="UniProtKB-EC"/>
</dbReference>
<gene>
    <name evidence="11" type="ORF">IAB36_04965</name>
</gene>
<evidence type="ECO:0000256" key="8">
    <source>
        <dbReference type="SAM" id="MobiDB-lite"/>
    </source>
</evidence>
<comment type="caution">
    <text evidence="11">The sequence shown here is derived from an EMBL/GenBank/DDBJ whole genome shotgun (WGS) entry which is preliminary data.</text>
</comment>
<evidence type="ECO:0000256" key="5">
    <source>
        <dbReference type="ARBA" id="ARBA00022747"/>
    </source>
</evidence>
<keyword evidence="5" id="KW-0680">Restriction system</keyword>
<dbReference type="Gene3D" id="3.40.50.150">
    <property type="entry name" value="Vaccinia Virus protein VP39"/>
    <property type="match status" value="1"/>
</dbReference>
<evidence type="ECO:0000259" key="9">
    <source>
        <dbReference type="Pfam" id="PF07669"/>
    </source>
</evidence>
<feature type="domain" description="TaqI-like C-terminal specificity" evidence="10">
    <location>
        <begin position="880"/>
        <end position="1002"/>
    </location>
</feature>
<proteinExistence type="predicted"/>
<dbReference type="GO" id="GO:0032259">
    <property type="term" value="P:methylation"/>
    <property type="evidence" value="ECO:0007669"/>
    <property type="project" value="UniProtKB-KW"/>
</dbReference>
<dbReference type="InterPro" id="IPR002052">
    <property type="entry name" value="DNA_methylase_N6_adenine_CS"/>
</dbReference>
<accession>A0A9D1AIW4</accession>
<dbReference type="SUPFAM" id="SSF116734">
    <property type="entry name" value="DNA methylase specificity domain"/>
    <property type="match status" value="1"/>
</dbReference>
<protein>
    <recommendedName>
        <fullName evidence="1">site-specific DNA-methyltransferase (adenine-specific)</fullName>
        <ecNumber evidence="1">2.1.1.72</ecNumber>
    </recommendedName>
</protein>
<dbReference type="GO" id="GO:0003677">
    <property type="term" value="F:DNA binding"/>
    <property type="evidence" value="ECO:0007669"/>
    <property type="project" value="UniProtKB-KW"/>
</dbReference>
<keyword evidence="4" id="KW-0949">S-adenosyl-L-methionine</keyword>
<dbReference type="Pfam" id="PF07669">
    <property type="entry name" value="Eco57I"/>
    <property type="match status" value="1"/>
</dbReference>
<feature type="region of interest" description="Disordered" evidence="8">
    <location>
        <begin position="1060"/>
        <end position="1088"/>
    </location>
</feature>